<dbReference type="InterPro" id="IPR006638">
    <property type="entry name" value="Elp3/MiaA/NifB-like_rSAM"/>
</dbReference>
<dbReference type="InterPro" id="IPR003698">
    <property type="entry name" value="Lipoyl_synth"/>
</dbReference>
<dbReference type="NCBIfam" id="NF004019">
    <property type="entry name" value="PRK05481.1"/>
    <property type="match status" value="1"/>
</dbReference>
<dbReference type="NCBIfam" id="NF009544">
    <property type="entry name" value="PRK12928.1"/>
    <property type="match status" value="1"/>
</dbReference>
<keyword evidence="8" id="KW-0963">Cytoplasm</keyword>
<dbReference type="SUPFAM" id="SSF102114">
    <property type="entry name" value="Radical SAM enzymes"/>
    <property type="match status" value="1"/>
</dbReference>
<dbReference type="GO" id="GO:0009249">
    <property type="term" value="P:protein lipoylation"/>
    <property type="evidence" value="ECO:0007669"/>
    <property type="project" value="UniProtKB-UniRule"/>
</dbReference>
<dbReference type="SFLD" id="SFLDS00029">
    <property type="entry name" value="Radical_SAM"/>
    <property type="match status" value="1"/>
</dbReference>
<dbReference type="UniPathway" id="UPA00538">
    <property type="reaction ID" value="UER00593"/>
</dbReference>
<dbReference type="PANTHER" id="PTHR10949">
    <property type="entry name" value="LIPOYL SYNTHASE"/>
    <property type="match status" value="1"/>
</dbReference>
<keyword evidence="5 8" id="KW-0408">Iron</keyword>
<dbReference type="GO" id="GO:0046872">
    <property type="term" value="F:metal ion binding"/>
    <property type="evidence" value="ECO:0007669"/>
    <property type="project" value="UniProtKB-KW"/>
</dbReference>
<evidence type="ECO:0000256" key="4">
    <source>
        <dbReference type="ARBA" id="ARBA00022723"/>
    </source>
</evidence>
<evidence type="ECO:0000259" key="9">
    <source>
        <dbReference type="PROSITE" id="PS51918"/>
    </source>
</evidence>
<dbReference type="AlphaFoldDB" id="A0A0A2C5X7"/>
<feature type="binding site" evidence="8">
    <location>
        <position position="50"/>
    </location>
    <ligand>
        <name>[4Fe-4S] cluster</name>
        <dbReference type="ChEBI" id="CHEBI:49883"/>
        <label>1</label>
    </ligand>
</feature>
<feature type="binding site" evidence="8">
    <location>
        <position position="80"/>
    </location>
    <ligand>
        <name>[4Fe-4S] cluster</name>
        <dbReference type="ChEBI" id="CHEBI:49883"/>
        <label>2</label>
        <note>4Fe-4S-S-AdoMet</note>
    </ligand>
</feature>
<evidence type="ECO:0000313" key="10">
    <source>
        <dbReference type="EMBL" id="KGG20024.1"/>
    </source>
</evidence>
<dbReference type="Pfam" id="PF16881">
    <property type="entry name" value="LIAS_N"/>
    <property type="match status" value="1"/>
</dbReference>
<sequence length="307" mass="34445">MTTTTRKTTKYSRFLPEERLPNWIKPSIGNATQLEKVQKLVKENRLHTICEEGRCPNRGECYAAGTATFLLGGSICTRSCAFCQVEKGKSPEKVNIFEAEKVANAVQVLNLKYVVLTAVARDDLPDHGASLFTTTMDAIRSLNPGVAIEVLTPDFWGGNNKDNVEKQRERLKLVLSANPICFNHNLETVKRLQGEVRRGATYQHSLNLLKFAREIDPKIPTKSGIMLGLGEKFHEIIQTLKDLRKVDCQYLTIGQYLRPSLAHIPVSHYWSPTKFNDFAEIAKGLGFKKVNSGPLVRSSYHANETLD</sequence>
<keyword evidence="1 8" id="KW-0004">4Fe-4S</keyword>
<evidence type="ECO:0000256" key="7">
    <source>
        <dbReference type="ARBA" id="ARBA00047326"/>
    </source>
</evidence>
<evidence type="ECO:0000256" key="6">
    <source>
        <dbReference type="ARBA" id="ARBA00023014"/>
    </source>
</evidence>
<comment type="similarity">
    <text evidence="8">Belongs to the radical SAM superfamily. Lipoyl synthase family.</text>
</comment>
<dbReference type="PANTHER" id="PTHR10949:SF0">
    <property type="entry name" value="LIPOYL SYNTHASE, MITOCHONDRIAL"/>
    <property type="match status" value="1"/>
</dbReference>
<comment type="subcellular location">
    <subcellularLocation>
        <location evidence="8">Cytoplasm</location>
    </subcellularLocation>
</comment>
<feature type="domain" description="Radical SAM core" evidence="9">
    <location>
        <begin position="62"/>
        <end position="288"/>
    </location>
</feature>
<dbReference type="InterPro" id="IPR007197">
    <property type="entry name" value="rSAM"/>
</dbReference>
<feature type="binding site" evidence="8">
    <location>
        <position position="76"/>
    </location>
    <ligand>
        <name>[4Fe-4S] cluster</name>
        <dbReference type="ChEBI" id="CHEBI:49883"/>
        <label>2</label>
        <note>4Fe-4S-S-AdoMet</note>
    </ligand>
</feature>
<dbReference type="PROSITE" id="PS51918">
    <property type="entry name" value="RADICAL_SAM"/>
    <property type="match status" value="1"/>
</dbReference>
<dbReference type="SMART" id="SM00729">
    <property type="entry name" value="Elp3"/>
    <property type="match status" value="1"/>
</dbReference>
<name>A0A0A2C5X7_PROMR</name>
<keyword evidence="4 8" id="KW-0479">Metal-binding</keyword>
<dbReference type="EC" id="2.8.1.8" evidence="8"/>
<comment type="pathway">
    <text evidence="8">Protein modification; protein lipoylation via endogenous pathway; protein N(6)-(lipoyl)lysine from octanoyl-[acyl-carrier-protein]: step 2/2.</text>
</comment>
<comment type="cofactor">
    <cofactor evidence="8">
        <name>[4Fe-4S] cluster</name>
        <dbReference type="ChEBI" id="CHEBI:49883"/>
    </cofactor>
    <text evidence="8">Binds 2 [4Fe-4S] clusters per subunit. One cluster is coordinated with 3 cysteines and an exchangeable S-adenosyl-L-methionine.</text>
</comment>
<gene>
    <name evidence="8" type="primary">lipA</name>
    <name evidence="10" type="ORF">EV03_1488</name>
</gene>
<dbReference type="Gene3D" id="3.20.20.70">
    <property type="entry name" value="Aldolase class I"/>
    <property type="match status" value="1"/>
</dbReference>
<comment type="catalytic activity">
    <reaction evidence="7 8">
        <text>[[Fe-S] cluster scaffold protein carrying a second [4Fe-4S](2+) cluster] + N(6)-octanoyl-L-lysyl-[protein] + 2 oxidized [2Fe-2S]-[ferredoxin] + 2 S-adenosyl-L-methionine + 4 H(+) = [[Fe-S] cluster scaffold protein] + N(6)-[(R)-dihydrolipoyl]-L-lysyl-[protein] + 4 Fe(3+) + 2 hydrogen sulfide + 2 5'-deoxyadenosine + 2 L-methionine + 2 reduced [2Fe-2S]-[ferredoxin]</text>
        <dbReference type="Rhea" id="RHEA:16585"/>
        <dbReference type="Rhea" id="RHEA-COMP:9928"/>
        <dbReference type="Rhea" id="RHEA-COMP:10000"/>
        <dbReference type="Rhea" id="RHEA-COMP:10001"/>
        <dbReference type="Rhea" id="RHEA-COMP:10475"/>
        <dbReference type="Rhea" id="RHEA-COMP:14568"/>
        <dbReference type="Rhea" id="RHEA-COMP:14569"/>
        <dbReference type="ChEBI" id="CHEBI:15378"/>
        <dbReference type="ChEBI" id="CHEBI:17319"/>
        <dbReference type="ChEBI" id="CHEBI:29034"/>
        <dbReference type="ChEBI" id="CHEBI:29919"/>
        <dbReference type="ChEBI" id="CHEBI:33722"/>
        <dbReference type="ChEBI" id="CHEBI:33737"/>
        <dbReference type="ChEBI" id="CHEBI:33738"/>
        <dbReference type="ChEBI" id="CHEBI:57844"/>
        <dbReference type="ChEBI" id="CHEBI:59789"/>
        <dbReference type="ChEBI" id="CHEBI:78809"/>
        <dbReference type="ChEBI" id="CHEBI:83100"/>
        <dbReference type="EC" id="2.8.1.8"/>
    </reaction>
</comment>
<evidence type="ECO:0000256" key="1">
    <source>
        <dbReference type="ARBA" id="ARBA00022485"/>
    </source>
</evidence>
<proteinExistence type="inferred from homology"/>
<comment type="function">
    <text evidence="8">Catalyzes the radical-mediated insertion of two sulfur atoms into the C-6 and C-8 positions of the octanoyl moiety bound to the lipoyl domains of lipoate-dependent enzymes, thereby converting the octanoylated domains into lipoylated derivatives.</text>
</comment>
<feature type="binding site" evidence="8">
    <location>
        <position position="61"/>
    </location>
    <ligand>
        <name>[4Fe-4S] cluster</name>
        <dbReference type="ChEBI" id="CHEBI:49883"/>
        <label>1</label>
    </ligand>
</feature>
<organism evidence="10 11">
    <name type="scientific">Prochlorococcus marinus str. PAC1</name>
    <dbReference type="NCBI Taxonomy" id="59924"/>
    <lineage>
        <taxon>Bacteria</taxon>
        <taxon>Bacillati</taxon>
        <taxon>Cyanobacteriota</taxon>
        <taxon>Cyanophyceae</taxon>
        <taxon>Synechococcales</taxon>
        <taxon>Prochlorococcaceae</taxon>
        <taxon>Prochlorococcus</taxon>
    </lineage>
</organism>
<dbReference type="Proteomes" id="UP000030392">
    <property type="component" value="Unassembled WGS sequence"/>
</dbReference>
<feature type="binding site" evidence="8">
    <location>
        <position position="83"/>
    </location>
    <ligand>
        <name>[4Fe-4S] cluster</name>
        <dbReference type="ChEBI" id="CHEBI:49883"/>
        <label>2</label>
        <note>4Fe-4S-S-AdoMet</note>
    </ligand>
</feature>
<dbReference type="EMBL" id="JNAX01000014">
    <property type="protein sequence ID" value="KGG20024.1"/>
    <property type="molecule type" value="Genomic_DNA"/>
</dbReference>
<dbReference type="NCBIfam" id="TIGR00510">
    <property type="entry name" value="lipA"/>
    <property type="match status" value="1"/>
</dbReference>
<accession>A0A0A2C5X7</accession>
<dbReference type="PIRSF" id="PIRSF005963">
    <property type="entry name" value="Lipoyl_synth"/>
    <property type="match status" value="1"/>
</dbReference>
<feature type="binding site" evidence="8">
    <location>
        <position position="55"/>
    </location>
    <ligand>
        <name>[4Fe-4S] cluster</name>
        <dbReference type="ChEBI" id="CHEBI:49883"/>
        <label>1</label>
    </ligand>
</feature>
<dbReference type="HAMAP" id="MF_00206">
    <property type="entry name" value="Lipoyl_synth"/>
    <property type="match status" value="1"/>
</dbReference>
<dbReference type="Pfam" id="PF04055">
    <property type="entry name" value="Radical_SAM"/>
    <property type="match status" value="1"/>
</dbReference>
<evidence type="ECO:0000313" key="11">
    <source>
        <dbReference type="Proteomes" id="UP000030392"/>
    </source>
</evidence>
<protein>
    <recommendedName>
        <fullName evidence="8">Lipoyl synthase</fullName>
        <ecNumber evidence="8">2.8.1.8</ecNumber>
    </recommendedName>
    <alternativeName>
        <fullName evidence="8">Lip-syn</fullName>
        <shortName evidence="8">LS</shortName>
    </alternativeName>
    <alternativeName>
        <fullName evidence="8">Lipoate synthase</fullName>
    </alternativeName>
    <alternativeName>
        <fullName evidence="8">Lipoic acid synthase</fullName>
    </alternativeName>
    <alternativeName>
        <fullName evidence="8">Sulfur insertion protein LipA</fullName>
    </alternativeName>
</protein>
<reference evidence="11" key="1">
    <citation type="journal article" date="2014" name="Sci. Data">
        <title>Genomes of diverse isolates of the marine cyanobacterium Prochlorococcus.</title>
        <authorList>
            <person name="Biller S."/>
            <person name="Berube P."/>
            <person name="Thompson J."/>
            <person name="Kelly L."/>
            <person name="Roggensack S."/>
            <person name="Awad L."/>
            <person name="Roache-Johnson K."/>
            <person name="Ding H."/>
            <person name="Giovannoni S.J."/>
            <person name="Moore L.R."/>
            <person name="Chisholm S.W."/>
        </authorList>
    </citation>
    <scope>NUCLEOTIDE SEQUENCE [LARGE SCALE GENOMIC DNA]</scope>
    <source>
        <strain evidence="11">PAC1</strain>
    </source>
</reference>
<dbReference type="RefSeq" id="WP_036906567.1">
    <property type="nucleotide sequence ID" value="NZ_CP138967.1"/>
</dbReference>
<keyword evidence="3 8" id="KW-0949">S-adenosyl-L-methionine</keyword>
<evidence type="ECO:0000256" key="8">
    <source>
        <dbReference type="HAMAP-Rule" id="MF_00206"/>
    </source>
</evidence>
<dbReference type="SFLD" id="SFLDG01058">
    <property type="entry name" value="lipoyl_synthase_like"/>
    <property type="match status" value="1"/>
</dbReference>
<feature type="binding site" evidence="8">
    <location>
        <position position="299"/>
    </location>
    <ligand>
        <name>[4Fe-4S] cluster</name>
        <dbReference type="ChEBI" id="CHEBI:49883"/>
        <label>1</label>
    </ligand>
</feature>
<dbReference type="InterPro" id="IPR031691">
    <property type="entry name" value="LIAS_N"/>
</dbReference>
<dbReference type="GO" id="GO:0016992">
    <property type="term" value="F:lipoate synthase activity"/>
    <property type="evidence" value="ECO:0007669"/>
    <property type="project" value="UniProtKB-UniRule"/>
</dbReference>
<evidence type="ECO:0000256" key="5">
    <source>
        <dbReference type="ARBA" id="ARBA00023004"/>
    </source>
</evidence>
<evidence type="ECO:0000256" key="3">
    <source>
        <dbReference type="ARBA" id="ARBA00022691"/>
    </source>
</evidence>
<comment type="caution">
    <text evidence="10">The sequence shown here is derived from an EMBL/GenBank/DDBJ whole genome shotgun (WGS) entry which is preliminary data.</text>
</comment>
<dbReference type="SFLD" id="SFLDF00271">
    <property type="entry name" value="lipoyl_synthase"/>
    <property type="match status" value="1"/>
</dbReference>
<keyword evidence="2 8" id="KW-0808">Transferase</keyword>
<dbReference type="InterPro" id="IPR013785">
    <property type="entry name" value="Aldolase_TIM"/>
</dbReference>
<evidence type="ECO:0000256" key="2">
    <source>
        <dbReference type="ARBA" id="ARBA00022679"/>
    </source>
</evidence>
<dbReference type="GO" id="GO:0051539">
    <property type="term" value="F:4 iron, 4 sulfur cluster binding"/>
    <property type="evidence" value="ECO:0007669"/>
    <property type="project" value="UniProtKB-UniRule"/>
</dbReference>
<keyword evidence="6 8" id="KW-0411">Iron-sulfur</keyword>
<dbReference type="GO" id="GO:0005737">
    <property type="term" value="C:cytoplasm"/>
    <property type="evidence" value="ECO:0007669"/>
    <property type="project" value="UniProtKB-SubCell"/>
</dbReference>
<dbReference type="InterPro" id="IPR058240">
    <property type="entry name" value="rSAM_sf"/>
</dbReference>